<dbReference type="Proteomes" id="UP001139103">
    <property type="component" value="Unassembled WGS sequence"/>
</dbReference>
<keyword evidence="4" id="KW-1185">Reference proteome</keyword>
<dbReference type="Pfam" id="PF00400">
    <property type="entry name" value="WD40"/>
    <property type="match status" value="2"/>
</dbReference>
<dbReference type="RefSeq" id="WP_230216335.1">
    <property type="nucleotide sequence ID" value="NZ_JAJKFT010000004.1"/>
</dbReference>
<keyword evidence="2" id="KW-0853">WD repeat</keyword>
<dbReference type="Pfam" id="PF12796">
    <property type="entry name" value="Ank_2"/>
    <property type="match status" value="1"/>
</dbReference>
<proteinExistence type="predicted"/>
<evidence type="ECO:0000256" key="2">
    <source>
        <dbReference type="PROSITE-ProRule" id="PRU00221"/>
    </source>
</evidence>
<dbReference type="InterPro" id="IPR011041">
    <property type="entry name" value="Quinoprot_gluc/sorb_DH_b-prop"/>
</dbReference>
<dbReference type="Gene3D" id="1.25.40.20">
    <property type="entry name" value="Ankyrin repeat-containing domain"/>
    <property type="match status" value="1"/>
</dbReference>
<feature type="repeat" description="ANK" evidence="1">
    <location>
        <begin position="92"/>
        <end position="124"/>
    </location>
</feature>
<evidence type="ECO:0000313" key="4">
    <source>
        <dbReference type="Proteomes" id="UP001139103"/>
    </source>
</evidence>
<dbReference type="InterPro" id="IPR036770">
    <property type="entry name" value="Ankyrin_rpt-contain_sf"/>
</dbReference>
<dbReference type="SMART" id="SM00248">
    <property type="entry name" value="ANK"/>
    <property type="match status" value="2"/>
</dbReference>
<organism evidence="3 4">
    <name type="scientific">Blastopirellula sediminis</name>
    <dbReference type="NCBI Taxonomy" id="2894196"/>
    <lineage>
        <taxon>Bacteria</taxon>
        <taxon>Pseudomonadati</taxon>
        <taxon>Planctomycetota</taxon>
        <taxon>Planctomycetia</taxon>
        <taxon>Pirellulales</taxon>
        <taxon>Pirellulaceae</taxon>
        <taxon>Blastopirellula</taxon>
    </lineage>
</organism>
<name>A0A9X1SFG5_9BACT</name>
<gene>
    <name evidence="3" type="ORF">LOC68_04870</name>
</gene>
<dbReference type="InterPro" id="IPR002110">
    <property type="entry name" value="Ankyrin_rpt"/>
</dbReference>
<dbReference type="PROSITE" id="PS50082">
    <property type="entry name" value="WD_REPEATS_2"/>
    <property type="match status" value="1"/>
</dbReference>
<dbReference type="InterPro" id="IPR036322">
    <property type="entry name" value="WD40_repeat_dom_sf"/>
</dbReference>
<comment type="caution">
    <text evidence="3">The sequence shown here is derived from an EMBL/GenBank/DDBJ whole genome shotgun (WGS) entry which is preliminary data.</text>
</comment>
<dbReference type="EMBL" id="JAJKFT010000004">
    <property type="protein sequence ID" value="MCC9627717.1"/>
    <property type="molecule type" value="Genomic_DNA"/>
</dbReference>
<dbReference type="AlphaFoldDB" id="A0A9X1SFG5"/>
<dbReference type="PROSITE" id="PS50294">
    <property type="entry name" value="WD_REPEATS_REGION"/>
    <property type="match status" value="1"/>
</dbReference>
<dbReference type="SMART" id="SM00320">
    <property type="entry name" value="WD40"/>
    <property type="match status" value="7"/>
</dbReference>
<dbReference type="PANTHER" id="PTHR19879:SF9">
    <property type="entry name" value="TRANSCRIPTION INITIATION FACTOR TFIID SUBUNIT 5"/>
    <property type="match status" value="1"/>
</dbReference>
<dbReference type="PANTHER" id="PTHR19879">
    <property type="entry name" value="TRANSCRIPTION INITIATION FACTOR TFIID"/>
    <property type="match status" value="1"/>
</dbReference>
<dbReference type="SUPFAM" id="SSF50952">
    <property type="entry name" value="Soluble quinoprotein glucose dehydrogenase"/>
    <property type="match status" value="1"/>
</dbReference>
<dbReference type="SUPFAM" id="SSF50978">
    <property type="entry name" value="WD40 repeat-like"/>
    <property type="match status" value="1"/>
</dbReference>
<sequence>MPVRKRLFRTLFAFFWLVGLITPALGGDPIIAPIQLSEIDLSAQIDPEPQGGEPLLLWKKPGYEALRAALWHAGNCGTLLANGADPNAQSPEGAPILLYAISHSDERNLEILLRAGADPNGADVHGYTPLLTAIRRDSPEAIRLLLRYGADPLQEIDGKTAIEHARWWKRPYVDLLQRDPNPLQPTPVQVPRRIRKPDSQLGSAAFRVTLGGEALTYSNDSRQIIAGDRFGAIRIFDAQSGEIQNVIAAHSDEVLELATIPNSNIVVSATLRETKFWDLSTSCELMRLRDGGRGLSVSPDGRFLFTGNCLFAMESTSPLRLSQQGRAYPQAGRKVYISWSLFTPDDRYLIFGVQGTYVYIWNLKTDFVRRVGDVKVAEMTSLTWGDLAPHVDIGAANPDDLLVLATDQYAILSASAARLKSFQPILKAEYERPDRAPISEMPRVITCSPNGQYLATMSHLSRINVFDIERKGAPIPLTGPRSMLHAVAASPAGNLIAAGGDDQTVRIWDRITGEQLTEIPTSSFVYSLAFSPEGERLAIGDGGVYQFHLSTGQLDKWGGGGRTVGLSYNSEGDVLFALGFDLNAFHAATGKQIASVTAYDAQQHPIAVTPGNLIFGVALTQSRDETFKLPSAWSFDNEQLTPRSDLFSEEMRRPSTIGGVATTPDGSLLAVLSQGTILLWDLKEKKQVGPPMYGAAYLSADMEFSPDGKRLAATTWSGEVWIWEIPSGRPLLVLDDDVSRIESIAFLPDGSLVTANGTGTVHLWNLPNHLAAE</sequence>
<dbReference type="InterPro" id="IPR015943">
    <property type="entry name" value="WD40/YVTN_repeat-like_dom_sf"/>
</dbReference>
<keyword evidence="1" id="KW-0040">ANK repeat</keyword>
<accession>A0A9X1SFG5</accession>
<evidence type="ECO:0000256" key="1">
    <source>
        <dbReference type="PROSITE-ProRule" id="PRU00023"/>
    </source>
</evidence>
<protein>
    <submittedName>
        <fullName evidence="3">Ankyrin repeat domain-containing protein</fullName>
    </submittedName>
</protein>
<evidence type="ECO:0000313" key="3">
    <source>
        <dbReference type="EMBL" id="MCC9627717.1"/>
    </source>
</evidence>
<dbReference type="Gene3D" id="2.130.10.10">
    <property type="entry name" value="YVTN repeat-like/Quinoprotein amine dehydrogenase"/>
    <property type="match status" value="3"/>
</dbReference>
<dbReference type="PROSITE" id="PS50297">
    <property type="entry name" value="ANK_REP_REGION"/>
    <property type="match status" value="1"/>
</dbReference>
<feature type="repeat" description="WD" evidence="2">
    <location>
        <begin position="477"/>
        <end position="518"/>
    </location>
</feature>
<dbReference type="PROSITE" id="PS50088">
    <property type="entry name" value="ANK_REPEAT"/>
    <property type="match status" value="2"/>
</dbReference>
<dbReference type="InterPro" id="IPR001680">
    <property type="entry name" value="WD40_rpt"/>
</dbReference>
<reference evidence="3" key="1">
    <citation type="submission" date="2021-11" db="EMBL/GenBank/DDBJ databases">
        <title>Genome sequence.</title>
        <authorList>
            <person name="Sun Q."/>
        </authorList>
    </citation>
    <scope>NUCLEOTIDE SEQUENCE</scope>
    <source>
        <strain evidence="3">JC732</strain>
    </source>
</reference>
<feature type="repeat" description="ANK" evidence="1">
    <location>
        <begin position="125"/>
        <end position="151"/>
    </location>
</feature>
<dbReference type="SUPFAM" id="SSF48403">
    <property type="entry name" value="Ankyrin repeat"/>
    <property type="match status" value="1"/>
</dbReference>